<accession>A0AAV2ENJ2</accession>
<protein>
    <submittedName>
        <fullName evidence="2">Uncharacterized protein</fullName>
    </submittedName>
</protein>
<evidence type="ECO:0000256" key="1">
    <source>
        <dbReference type="SAM" id="MobiDB-lite"/>
    </source>
</evidence>
<reference evidence="2 3" key="1">
    <citation type="submission" date="2024-04" db="EMBL/GenBank/DDBJ databases">
        <authorList>
            <person name="Fracassetti M."/>
        </authorList>
    </citation>
    <scope>NUCLEOTIDE SEQUENCE [LARGE SCALE GENOMIC DNA]</scope>
</reference>
<gene>
    <name evidence="2" type="ORF">LTRI10_LOCUS28171</name>
</gene>
<dbReference type="EMBL" id="OZ034818">
    <property type="protein sequence ID" value="CAL1387173.1"/>
    <property type="molecule type" value="Genomic_DNA"/>
</dbReference>
<name>A0AAV2ENJ2_9ROSI</name>
<dbReference type="Proteomes" id="UP001497516">
    <property type="component" value="Chromosome 5"/>
</dbReference>
<proteinExistence type="predicted"/>
<evidence type="ECO:0000313" key="3">
    <source>
        <dbReference type="Proteomes" id="UP001497516"/>
    </source>
</evidence>
<sequence>MLPNTSLFHFCRASEHEWRLTGKAEGSFQEEDNTPENVSWPNLAVKKRKGLSPPSLKSIDPLTRMGRWSEPMHSR</sequence>
<feature type="region of interest" description="Disordered" evidence="1">
    <location>
        <begin position="48"/>
        <end position="75"/>
    </location>
</feature>
<keyword evidence="3" id="KW-1185">Reference proteome</keyword>
<evidence type="ECO:0000313" key="2">
    <source>
        <dbReference type="EMBL" id="CAL1387173.1"/>
    </source>
</evidence>
<dbReference type="AlphaFoldDB" id="A0AAV2ENJ2"/>
<organism evidence="2 3">
    <name type="scientific">Linum trigynum</name>
    <dbReference type="NCBI Taxonomy" id="586398"/>
    <lineage>
        <taxon>Eukaryota</taxon>
        <taxon>Viridiplantae</taxon>
        <taxon>Streptophyta</taxon>
        <taxon>Embryophyta</taxon>
        <taxon>Tracheophyta</taxon>
        <taxon>Spermatophyta</taxon>
        <taxon>Magnoliopsida</taxon>
        <taxon>eudicotyledons</taxon>
        <taxon>Gunneridae</taxon>
        <taxon>Pentapetalae</taxon>
        <taxon>rosids</taxon>
        <taxon>fabids</taxon>
        <taxon>Malpighiales</taxon>
        <taxon>Linaceae</taxon>
        <taxon>Linum</taxon>
    </lineage>
</organism>